<dbReference type="Gene3D" id="3.40.50.300">
    <property type="entry name" value="P-loop containing nucleotide triphosphate hydrolases"/>
    <property type="match status" value="2"/>
</dbReference>
<protein>
    <recommendedName>
        <fullName evidence="4">ABC transporter domain-containing protein</fullName>
    </recommendedName>
</protein>
<keyword evidence="2" id="KW-0547">Nucleotide-binding</keyword>
<keyword evidence="1" id="KW-0677">Repeat</keyword>
<dbReference type="InterPro" id="IPR017871">
    <property type="entry name" value="ABC_transporter-like_CS"/>
</dbReference>
<dbReference type="EMBL" id="UINC01029457">
    <property type="protein sequence ID" value="SVB12205.1"/>
    <property type="molecule type" value="Genomic_DNA"/>
</dbReference>
<evidence type="ECO:0000313" key="5">
    <source>
        <dbReference type="EMBL" id="SVB12205.1"/>
    </source>
</evidence>
<feature type="non-terminal residue" evidence="5">
    <location>
        <position position="433"/>
    </location>
</feature>
<dbReference type="InterPro" id="IPR050611">
    <property type="entry name" value="ABCF"/>
</dbReference>
<dbReference type="CDD" id="cd03221">
    <property type="entry name" value="ABCF_EF-3"/>
    <property type="match status" value="1"/>
</dbReference>
<keyword evidence="3" id="KW-0067">ATP-binding</keyword>
<dbReference type="Pfam" id="PF12848">
    <property type="entry name" value="ABC_tran_Xtn"/>
    <property type="match status" value="1"/>
</dbReference>
<dbReference type="InterPro" id="IPR003439">
    <property type="entry name" value="ABC_transporter-like_ATP-bd"/>
</dbReference>
<dbReference type="GO" id="GO:0016887">
    <property type="term" value="F:ATP hydrolysis activity"/>
    <property type="evidence" value="ECO:0007669"/>
    <property type="project" value="InterPro"/>
</dbReference>
<reference evidence="5" key="1">
    <citation type="submission" date="2018-05" db="EMBL/GenBank/DDBJ databases">
        <authorList>
            <person name="Lanie J.A."/>
            <person name="Ng W.-L."/>
            <person name="Kazmierczak K.M."/>
            <person name="Andrzejewski T.M."/>
            <person name="Davidsen T.M."/>
            <person name="Wayne K.J."/>
            <person name="Tettelin H."/>
            <person name="Glass J.I."/>
            <person name="Rusch D."/>
            <person name="Podicherti R."/>
            <person name="Tsui H.-C.T."/>
            <person name="Winkler M.E."/>
        </authorList>
    </citation>
    <scope>NUCLEOTIDE SEQUENCE</scope>
</reference>
<feature type="domain" description="ABC transporter" evidence="4">
    <location>
        <begin position="2"/>
        <end position="243"/>
    </location>
</feature>
<dbReference type="Pfam" id="PF00005">
    <property type="entry name" value="ABC_tran"/>
    <property type="match status" value="2"/>
</dbReference>
<dbReference type="PROSITE" id="PS00211">
    <property type="entry name" value="ABC_TRANSPORTER_1"/>
    <property type="match status" value="1"/>
</dbReference>
<dbReference type="InterPro" id="IPR027417">
    <property type="entry name" value="P-loop_NTPase"/>
</dbReference>
<dbReference type="PROSITE" id="PS50893">
    <property type="entry name" value="ABC_TRANSPORTER_2"/>
    <property type="match status" value="1"/>
</dbReference>
<organism evidence="5">
    <name type="scientific">marine metagenome</name>
    <dbReference type="NCBI Taxonomy" id="408172"/>
    <lineage>
        <taxon>unclassified sequences</taxon>
        <taxon>metagenomes</taxon>
        <taxon>ecological metagenomes</taxon>
    </lineage>
</organism>
<dbReference type="FunFam" id="3.40.50.300:FF:000011">
    <property type="entry name" value="Putative ABC transporter ATP-binding component"/>
    <property type="match status" value="1"/>
</dbReference>
<evidence type="ECO:0000256" key="3">
    <source>
        <dbReference type="ARBA" id="ARBA00022840"/>
    </source>
</evidence>
<accession>A0A382BEG6</accession>
<evidence type="ECO:0000256" key="2">
    <source>
        <dbReference type="ARBA" id="ARBA00022741"/>
    </source>
</evidence>
<evidence type="ECO:0000256" key="1">
    <source>
        <dbReference type="ARBA" id="ARBA00022737"/>
    </source>
</evidence>
<dbReference type="GO" id="GO:0005524">
    <property type="term" value="F:ATP binding"/>
    <property type="evidence" value="ECO:0007669"/>
    <property type="project" value="UniProtKB-KW"/>
</dbReference>
<dbReference type="InterPro" id="IPR003593">
    <property type="entry name" value="AAA+_ATPase"/>
</dbReference>
<dbReference type="SUPFAM" id="SSF52540">
    <property type="entry name" value="P-loop containing nucleoside triphosphate hydrolases"/>
    <property type="match status" value="2"/>
</dbReference>
<dbReference type="PANTHER" id="PTHR19211:SF14">
    <property type="entry name" value="ATP-BINDING CASSETTE SUB-FAMILY F MEMBER 1"/>
    <property type="match status" value="1"/>
</dbReference>
<gene>
    <name evidence="5" type="ORF">METZ01_LOCUS165059</name>
</gene>
<evidence type="ECO:0000259" key="4">
    <source>
        <dbReference type="PROSITE" id="PS50893"/>
    </source>
</evidence>
<dbReference type="AlphaFoldDB" id="A0A382BEG6"/>
<dbReference type="InterPro" id="IPR032781">
    <property type="entry name" value="ABC_tran_Xtn"/>
</dbReference>
<dbReference type="PANTHER" id="PTHR19211">
    <property type="entry name" value="ATP-BINDING TRANSPORT PROTEIN-RELATED"/>
    <property type="match status" value="1"/>
</dbReference>
<sequence>MLLIKNIAYRIGERLLFENATLTVPNRHKVGLVGRNGSGKTTLFRLITGEIEPDSGSILFNQRLKIGTVAQEAPSDLKTLLDVVLEADTERNSLLIESKTASDPFRIAEIHSRLADIGSHTAPSRAAAILYGLGFDEQIQHQSCSSLSGGWRMRVALAATLFRRPDLLLLDEPTNHLDLESVIWLENHLARWEGTVILISHERSLLNNTVHEIVHLESRMLQRYTGGYNDFERIRREKVAHQVKSHTKQQAEIKRIKKFVERFRYKATKARQAQSRLKMLERMQPAASVIEDKKISFAFPKPDPLPPPLISLNQVQVGYDGIAVLHNLNLRIDMDDRIALLGPNGNGKSTFIRLLAGRLKRLSGELTKSKKLKIGYFAQHQAEELTANSTAFEHLKLVYPNETEKRLRAHLGRFGFEGERANTKVSNLSGGEK</sequence>
<proteinExistence type="predicted"/>
<dbReference type="SMART" id="SM00382">
    <property type="entry name" value="AAA"/>
    <property type="match status" value="1"/>
</dbReference>
<name>A0A382BEG6_9ZZZZ</name>